<dbReference type="VEuPathDB" id="TriTrypDB:TcIL3000_0_20310"/>
<comment type="caution">
    <text evidence="2">The sequence shown here is derived from an EMBL/GenBank/DDBJ whole genome shotgun (WGS) entry which is preliminary data.</text>
</comment>
<dbReference type="AlphaFoldDB" id="F9WIP6"/>
<reference evidence="3" key="1">
    <citation type="submission" date="2011-07" db="EMBL/GenBank/DDBJ databases">
        <title>Divergent evolution of antigenic variation in African trypanosomes.</title>
        <authorList>
            <person name="Jackson A.P."/>
            <person name="Berry A."/>
            <person name="Allison H.C."/>
            <person name="Burton P."/>
            <person name="Anderson J."/>
            <person name="Aslett M."/>
            <person name="Brown R."/>
            <person name="Corton N."/>
            <person name="Harris D."/>
            <person name="Hauser H."/>
            <person name="Gamble J."/>
            <person name="Gilderthorp R."/>
            <person name="McQuillan J."/>
            <person name="Quail M.A."/>
            <person name="Sanders M."/>
            <person name="Van Tonder A."/>
            <person name="Ginger M.L."/>
            <person name="Donelson J.E."/>
            <person name="Field M.C."/>
            <person name="Barry J.D."/>
            <person name="Berriman M."/>
            <person name="Hertz-Fowler C."/>
        </authorList>
    </citation>
    <scope>NUCLEOTIDE SEQUENCE [LARGE SCALE GENOMIC DNA]</scope>
    <source>
        <strain evidence="3">IL3000</strain>
    </source>
</reference>
<accession>F9WIP6</accession>
<feature type="signal peptide" evidence="1">
    <location>
        <begin position="1"/>
        <end position="17"/>
    </location>
</feature>
<protein>
    <submittedName>
        <fullName evidence="2">WGS project CAEQ00000000 data, annotated contig 817</fullName>
    </submittedName>
</protein>
<evidence type="ECO:0000313" key="2">
    <source>
        <dbReference type="EMBL" id="CCD17194.1"/>
    </source>
</evidence>
<organism evidence="2 3">
    <name type="scientific">Trypanosoma congolense (strain IL3000)</name>
    <dbReference type="NCBI Taxonomy" id="1068625"/>
    <lineage>
        <taxon>Eukaryota</taxon>
        <taxon>Discoba</taxon>
        <taxon>Euglenozoa</taxon>
        <taxon>Kinetoplastea</taxon>
        <taxon>Metakinetoplastina</taxon>
        <taxon>Trypanosomatida</taxon>
        <taxon>Trypanosomatidae</taxon>
        <taxon>Trypanosoma</taxon>
        <taxon>Nannomonas</taxon>
    </lineage>
</organism>
<dbReference type="Proteomes" id="UP000000702">
    <property type="component" value="Unassembled WGS sequence"/>
</dbReference>
<reference evidence="2 3" key="2">
    <citation type="journal article" date="2012" name="Proc. Natl. Acad. Sci. U.S.A.">
        <title>Antigenic diversity is generated by distinct evolutionary mechanisms in African trypanosome species.</title>
        <authorList>
            <person name="Jackson A.P."/>
            <person name="Berry A."/>
            <person name="Aslett M."/>
            <person name="Allison H.C."/>
            <person name="Burton P."/>
            <person name="Vavrova-Anderson J."/>
            <person name="Brown R."/>
            <person name="Browne H."/>
            <person name="Corton N."/>
            <person name="Hauser H."/>
            <person name="Gamble J."/>
            <person name="Gilderthorp R."/>
            <person name="Marcello L."/>
            <person name="McQuillan J."/>
            <person name="Otto T.D."/>
            <person name="Quail M.A."/>
            <person name="Sanders M.J."/>
            <person name="van Tonder A."/>
            <person name="Ginger M.L."/>
            <person name="Field M.C."/>
            <person name="Barry J.D."/>
            <person name="Hertz-Fowler C."/>
            <person name="Berriman M."/>
        </authorList>
    </citation>
    <scope>NUCLEOTIDE SEQUENCE [LARGE SCALE GENOMIC DNA]</scope>
    <source>
        <strain evidence="2 3">IL3000</strain>
    </source>
</reference>
<evidence type="ECO:0000256" key="1">
    <source>
        <dbReference type="SAM" id="SignalP"/>
    </source>
</evidence>
<gene>
    <name evidence="2" type="ORF">TCIL3000_0_20310</name>
</gene>
<sequence length="215" mass="24898">MCVLLLFFLFFVTPYLIIRIRREKEKGETGHRGKYHRKGDENIHEIWYLHYPPLGTHDFFLTLPIDLLSIRHSLFSLSFRVTCFSFLHFYPFHCSCTRERVNESNVYGVLFCFVVVCFVDAHVSASSTISDSFSTSFLTCVNEICSLDFSLYYCHVNAQKTHKTDKKGCVHGGSHITTIEKVTPIRYRQLQHTEARCGKTKEISIAILSLHVSFL</sequence>
<name>F9WIP6_TRYCI</name>
<feature type="chain" id="PRO_5003390443" evidence="1">
    <location>
        <begin position="18"/>
        <end position="215"/>
    </location>
</feature>
<proteinExistence type="predicted"/>
<keyword evidence="1" id="KW-0732">Signal</keyword>
<keyword evidence="3" id="KW-1185">Reference proteome</keyword>
<dbReference type="EMBL" id="CAEQ01002622">
    <property type="protein sequence ID" value="CCD17194.1"/>
    <property type="molecule type" value="Genomic_DNA"/>
</dbReference>
<evidence type="ECO:0000313" key="3">
    <source>
        <dbReference type="Proteomes" id="UP000000702"/>
    </source>
</evidence>